<reference evidence="3 4" key="1">
    <citation type="submission" date="2015-01" db="EMBL/GenBank/DDBJ databases">
        <title>Genome of Sphingomonas taxi strain 30a.</title>
        <authorList>
            <person name="Eevers N."/>
            <person name="Van Hamme J."/>
            <person name="Bottos E."/>
            <person name="Weyens N."/>
            <person name="Vangronsveld J."/>
        </authorList>
    </citation>
    <scope>NUCLEOTIDE SEQUENCE [LARGE SCALE GENOMIC DNA]</scope>
    <source>
        <strain evidence="3 4">30a</strain>
    </source>
</reference>
<accession>A0A0D1M6P2</accession>
<evidence type="ECO:0000313" key="4">
    <source>
        <dbReference type="Proteomes" id="UP000033203"/>
    </source>
</evidence>
<keyword evidence="2" id="KW-0732">Signal</keyword>
<dbReference type="AlphaFoldDB" id="A0A0D1M6P2"/>
<protein>
    <recommendedName>
        <fullName evidence="5">Circumsporozoite protein</fullName>
    </recommendedName>
</protein>
<dbReference type="Proteomes" id="UP000033203">
    <property type="component" value="Unassembled WGS sequence"/>
</dbReference>
<sequence>MKTAILLPVLGLAALGLAACGPKTESGNTSAETVTLNDDGAVFDNAAGLETDGNSAAGDTALTGNVTDNATAPAAGNAL</sequence>
<evidence type="ECO:0008006" key="5">
    <source>
        <dbReference type="Google" id="ProtNLM"/>
    </source>
</evidence>
<organism evidence="3 4">
    <name type="scientific">Sphingomonas melonis</name>
    <dbReference type="NCBI Taxonomy" id="152682"/>
    <lineage>
        <taxon>Bacteria</taxon>
        <taxon>Pseudomonadati</taxon>
        <taxon>Pseudomonadota</taxon>
        <taxon>Alphaproteobacteria</taxon>
        <taxon>Sphingomonadales</taxon>
        <taxon>Sphingomonadaceae</taxon>
        <taxon>Sphingomonas</taxon>
    </lineage>
</organism>
<evidence type="ECO:0000256" key="1">
    <source>
        <dbReference type="SAM" id="MobiDB-lite"/>
    </source>
</evidence>
<evidence type="ECO:0000256" key="2">
    <source>
        <dbReference type="SAM" id="SignalP"/>
    </source>
</evidence>
<gene>
    <name evidence="3" type="ORF">SR41_14325</name>
</gene>
<dbReference type="EMBL" id="JXTP01000075">
    <property type="protein sequence ID" value="KIU26477.1"/>
    <property type="molecule type" value="Genomic_DNA"/>
</dbReference>
<feature type="signal peptide" evidence="2">
    <location>
        <begin position="1"/>
        <end position="18"/>
    </location>
</feature>
<evidence type="ECO:0000313" key="3">
    <source>
        <dbReference type="EMBL" id="KIU26477.1"/>
    </source>
</evidence>
<feature type="chain" id="PRO_5002248306" description="Circumsporozoite protein" evidence="2">
    <location>
        <begin position="19"/>
        <end position="79"/>
    </location>
</feature>
<feature type="region of interest" description="Disordered" evidence="1">
    <location>
        <begin position="47"/>
        <end position="79"/>
    </location>
</feature>
<name>A0A0D1M6P2_9SPHN</name>
<dbReference type="PATRIC" id="fig|1549858.7.peg.2070"/>
<comment type="caution">
    <text evidence="3">The sequence shown here is derived from an EMBL/GenBank/DDBJ whole genome shotgun (WGS) entry which is preliminary data.</text>
</comment>
<dbReference type="PROSITE" id="PS51257">
    <property type="entry name" value="PROKAR_LIPOPROTEIN"/>
    <property type="match status" value="1"/>
</dbReference>
<proteinExistence type="predicted"/>